<evidence type="ECO:0000256" key="1">
    <source>
        <dbReference type="SAM" id="Phobius"/>
    </source>
</evidence>
<evidence type="ECO:0000313" key="2">
    <source>
        <dbReference type="EMBL" id="MBB2181215.1"/>
    </source>
</evidence>
<organism evidence="2 3">
    <name type="scientific">Gluconacetobacter tumulicola</name>
    <dbReference type="NCBI Taxonomy" id="1017177"/>
    <lineage>
        <taxon>Bacteria</taxon>
        <taxon>Pseudomonadati</taxon>
        <taxon>Pseudomonadota</taxon>
        <taxon>Alphaproteobacteria</taxon>
        <taxon>Acetobacterales</taxon>
        <taxon>Acetobacteraceae</taxon>
        <taxon>Gluconacetobacter</taxon>
    </lineage>
</organism>
<keyword evidence="1" id="KW-0812">Transmembrane</keyword>
<dbReference type="Proteomes" id="UP000525623">
    <property type="component" value="Unassembled WGS sequence"/>
</dbReference>
<gene>
    <name evidence="2" type="ORF">HLH29_19060</name>
</gene>
<comment type="caution">
    <text evidence="2">The sequence shown here is derived from an EMBL/GenBank/DDBJ whole genome shotgun (WGS) entry which is preliminary data.</text>
</comment>
<evidence type="ECO:0000313" key="3">
    <source>
        <dbReference type="Proteomes" id="UP000525623"/>
    </source>
</evidence>
<protein>
    <submittedName>
        <fullName evidence="2">Uncharacterized protein</fullName>
    </submittedName>
</protein>
<keyword evidence="1" id="KW-1133">Transmembrane helix</keyword>
<accession>A0A7W4PBJ7</accession>
<keyword evidence="1" id="KW-0472">Membrane</keyword>
<dbReference type="RefSeq" id="WP_182968938.1">
    <property type="nucleotide sequence ID" value="NZ_BAABGC010000046.1"/>
</dbReference>
<feature type="transmembrane region" description="Helical" evidence="1">
    <location>
        <begin position="12"/>
        <end position="34"/>
    </location>
</feature>
<name>A0A7W4PBJ7_9PROT</name>
<reference evidence="2 3" key="1">
    <citation type="submission" date="2020-04" db="EMBL/GenBank/DDBJ databases">
        <title>Description of novel Gluconacetobacter.</title>
        <authorList>
            <person name="Sombolestani A."/>
        </authorList>
    </citation>
    <scope>NUCLEOTIDE SEQUENCE [LARGE SCALE GENOMIC DNA]</scope>
    <source>
        <strain evidence="2 3">LMG 27725</strain>
    </source>
</reference>
<dbReference type="EMBL" id="JABEQL010000051">
    <property type="protein sequence ID" value="MBB2181215.1"/>
    <property type="molecule type" value="Genomic_DNA"/>
</dbReference>
<keyword evidence="3" id="KW-1185">Reference proteome</keyword>
<dbReference type="AlphaFoldDB" id="A0A7W4PBJ7"/>
<proteinExistence type="predicted"/>
<sequence length="52" mass="5380">MASSDGRNASSAVSASLVGPNTSILILSGLRAILSTFRSWGDRNDEGQDKGI</sequence>